<proteinExistence type="predicted"/>
<feature type="region of interest" description="Disordered" evidence="1">
    <location>
        <begin position="205"/>
        <end position="225"/>
    </location>
</feature>
<accession>A0AAU9UFV0</accession>
<reference evidence="3" key="1">
    <citation type="submission" date="2022-03" db="EMBL/GenBank/DDBJ databases">
        <authorList>
            <person name="Tunstrom K."/>
        </authorList>
    </citation>
    <scope>NUCLEOTIDE SEQUENCE</scope>
</reference>
<dbReference type="Proteomes" id="UP001153954">
    <property type="component" value="Unassembled WGS sequence"/>
</dbReference>
<keyword evidence="4" id="KW-1185">Reference proteome</keyword>
<feature type="compositionally biased region" description="Low complexity" evidence="1">
    <location>
        <begin position="346"/>
        <end position="357"/>
    </location>
</feature>
<keyword evidence="2" id="KW-0732">Signal</keyword>
<feature type="chain" id="PRO_5044009689" evidence="2">
    <location>
        <begin position="31"/>
        <end position="391"/>
    </location>
</feature>
<gene>
    <name evidence="3" type="ORF">EEDITHA_LOCUS13168</name>
</gene>
<protein>
    <submittedName>
        <fullName evidence="3">Uncharacterized protein</fullName>
    </submittedName>
</protein>
<evidence type="ECO:0000256" key="1">
    <source>
        <dbReference type="SAM" id="MobiDB-lite"/>
    </source>
</evidence>
<evidence type="ECO:0000313" key="3">
    <source>
        <dbReference type="EMBL" id="CAH2098008.1"/>
    </source>
</evidence>
<dbReference type="AlphaFoldDB" id="A0AAU9UFV0"/>
<sequence>MIVMVMVTCGTMRTMWLAALALVCVGAVVGSPSQLDSGASLDPVEIGEKSDIIEYREKRNPRQNWLQLLTTYSSDDDEEDNKPQRKSGNSGGWPLFLPVEIPTSGGSRGSALPLLVLPMPVTGSRRSQSTECDLRSDQDENDNEDNYPVMQKSRRPTTSSSASRRPNRKYPDRRLDGSHKGSKNTNADSKKITCVVLRKAGFRTEKTSVESSTGNSEKRKNQRGNFLIGIQKEEETDEGFSTWNPEIYVMANSTRSRKNRSESGIGESERALQASSTTFHRIHEEPPRSPSTAIGMIPPGRTIERSPVRIPMAPPAPLAPLEEDSAQPSASLRTETTQSNRPPSPTGTVRSRRSTSSAIARVRLAEYEAAKQLAELQERRLNMQEDLIKKR</sequence>
<dbReference type="EMBL" id="CAKOGL010000018">
    <property type="protein sequence ID" value="CAH2098008.1"/>
    <property type="molecule type" value="Genomic_DNA"/>
</dbReference>
<evidence type="ECO:0000313" key="4">
    <source>
        <dbReference type="Proteomes" id="UP001153954"/>
    </source>
</evidence>
<comment type="caution">
    <text evidence="3">The sequence shown here is derived from an EMBL/GenBank/DDBJ whole genome shotgun (WGS) entry which is preliminary data.</text>
</comment>
<feature type="region of interest" description="Disordered" evidence="1">
    <location>
        <begin position="254"/>
        <end position="357"/>
    </location>
</feature>
<feature type="signal peptide" evidence="2">
    <location>
        <begin position="1"/>
        <end position="30"/>
    </location>
</feature>
<organism evidence="3 4">
    <name type="scientific">Euphydryas editha</name>
    <name type="common">Edith's checkerspot</name>
    <dbReference type="NCBI Taxonomy" id="104508"/>
    <lineage>
        <taxon>Eukaryota</taxon>
        <taxon>Metazoa</taxon>
        <taxon>Ecdysozoa</taxon>
        <taxon>Arthropoda</taxon>
        <taxon>Hexapoda</taxon>
        <taxon>Insecta</taxon>
        <taxon>Pterygota</taxon>
        <taxon>Neoptera</taxon>
        <taxon>Endopterygota</taxon>
        <taxon>Lepidoptera</taxon>
        <taxon>Glossata</taxon>
        <taxon>Ditrysia</taxon>
        <taxon>Papilionoidea</taxon>
        <taxon>Nymphalidae</taxon>
        <taxon>Nymphalinae</taxon>
        <taxon>Euphydryas</taxon>
    </lineage>
</organism>
<evidence type="ECO:0000256" key="2">
    <source>
        <dbReference type="SAM" id="SignalP"/>
    </source>
</evidence>
<name>A0AAU9UFV0_EUPED</name>
<feature type="region of interest" description="Disordered" evidence="1">
    <location>
        <begin position="73"/>
        <end position="100"/>
    </location>
</feature>
<feature type="compositionally biased region" description="Polar residues" evidence="1">
    <location>
        <begin position="326"/>
        <end position="340"/>
    </location>
</feature>
<feature type="region of interest" description="Disordered" evidence="1">
    <location>
        <begin position="123"/>
        <end position="190"/>
    </location>
</feature>
<feature type="compositionally biased region" description="Basic and acidic residues" evidence="1">
    <location>
        <begin position="169"/>
        <end position="179"/>
    </location>
</feature>